<evidence type="ECO:0000256" key="4">
    <source>
        <dbReference type="ARBA" id="ARBA00023002"/>
    </source>
</evidence>
<comment type="function">
    <text evidence="9">Involved in the final reduction of the elongation cycle of fatty acid synthesis (FAS II). Catalyzes the reduction of a carbon-carbon double bond in an enoyl moiety that is covalently linked to an acyl carrier protein (ACP).</text>
</comment>
<dbReference type="HAMAP" id="MF_01838">
    <property type="entry name" value="FabV_reductase"/>
    <property type="match status" value="1"/>
</dbReference>
<evidence type="ECO:0000256" key="7">
    <source>
        <dbReference type="ARBA" id="ARBA00023160"/>
    </source>
</evidence>
<dbReference type="InterPro" id="IPR036291">
    <property type="entry name" value="NAD(P)-bd_dom_sf"/>
</dbReference>
<feature type="site" description="Plays an important role in discriminating NADH against NADPH" evidence="9">
    <location>
        <position position="75"/>
    </location>
</feature>
<protein>
    <recommendedName>
        <fullName evidence="9">Enoyl-[acyl-carrier-protein] reductase [NADH]</fullName>
        <shortName evidence="9">ENR</shortName>
        <ecNumber evidence="9">1.3.1.9</ecNumber>
    </recommendedName>
</protein>
<feature type="binding site" evidence="9">
    <location>
        <begin position="74"/>
        <end position="75"/>
    </location>
    <ligand>
        <name>NAD(+)</name>
        <dbReference type="ChEBI" id="CHEBI:57540"/>
    </ligand>
</feature>
<dbReference type="OrthoDB" id="9802260at2"/>
<reference evidence="13" key="2">
    <citation type="submission" date="2020-09" db="EMBL/GenBank/DDBJ databases">
        <authorList>
            <person name="Sun Q."/>
            <person name="Zhou Y."/>
        </authorList>
    </citation>
    <scope>NUCLEOTIDE SEQUENCE</scope>
    <source>
        <strain evidence="13">CGMCC 1.15758</strain>
    </source>
</reference>
<keyword evidence="7 9" id="KW-0275">Fatty acid biosynthesis</keyword>
<dbReference type="InterPro" id="IPR024906">
    <property type="entry name" value="Eno_Rdtase_FAD-bd_dom"/>
</dbReference>
<feature type="domain" description="Enoyl reductase FAD binding" evidence="10">
    <location>
        <begin position="324"/>
        <end position="386"/>
    </location>
</feature>
<comment type="pathway">
    <text evidence="9">Lipid metabolism; fatty acid biosynthesis.</text>
</comment>
<dbReference type="Pfam" id="PF12241">
    <property type="entry name" value="Enoyl_reductase"/>
    <property type="match status" value="1"/>
</dbReference>
<evidence type="ECO:0000256" key="2">
    <source>
        <dbReference type="ARBA" id="ARBA00022516"/>
    </source>
</evidence>
<feature type="binding site" evidence="9">
    <location>
        <begin position="111"/>
        <end position="112"/>
    </location>
    <ligand>
        <name>NAD(+)</name>
        <dbReference type="ChEBI" id="CHEBI:57540"/>
    </ligand>
</feature>
<dbReference type="GO" id="GO:0006633">
    <property type="term" value="P:fatty acid biosynthetic process"/>
    <property type="evidence" value="ECO:0007669"/>
    <property type="project" value="UniProtKB-UniRule"/>
</dbReference>
<feature type="binding site" evidence="9">
    <location>
        <begin position="140"/>
        <end position="141"/>
    </location>
    <ligand>
        <name>NAD(+)</name>
        <dbReference type="ChEBI" id="CHEBI:57540"/>
    </ligand>
</feature>
<dbReference type="Pfam" id="PF07055">
    <property type="entry name" value="Eno-Rase_FAD_bd"/>
    <property type="match status" value="1"/>
</dbReference>
<keyword evidence="4 9" id="KW-0560">Oxidoreductase</keyword>
<comment type="catalytic activity">
    <reaction evidence="8">
        <text>a 2,3-saturated acyl-CoA + NAD(+) = a (2E)-enoyl-CoA + NADH + H(+)</text>
        <dbReference type="Rhea" id="RHEA:18177"/>
        <dbReference type="ChEBI" id="CHEBI:15378"/>
        <dbReference type="ChEBI" id="CHEBI:57540"/>
        <dbReference type="ChEBI" id="CHEBI:57945"/>
        <dbReference type="ChEBI" id="CHEBI:58856"/>
        <dbReference type="ChEBI" id="CHEBI:65111"/>
        <dbReference type="EC" id="1.3.1.44"/>
    </reaction>
</comment>
<evidence type="ECO:0000256" key="5">
    <source>
        <dbReference type="ARBA" id="ARBA00023027"/>
    </source>
</evidence>
<dbReference type="EMBL" id="BMJS01000012">
    <property type="protein sequence ID" value="GGF97441.1"/>
    <property type="molecule type" value="Genomic_DNA"/>
</dbReference>
<evidence type="ECO:0000259" key="10">
    <source>
        <dbReference type="Pfam" id="PF07055"/>
    </source>
</evidence>
<dbReference type="GO" id="GO:0050343">
    <property type="term" value="F:trans-2-enoyl-CoA reductase (NADH) activity"/>
    <property type="evidence" value="ECO:0007669"/>
    <property type="project" value="UniProtKB-EC"/>
</dbReference>
<keyword evidence="5 9" id="KW-0520">NAD</keyword>
<dbReference type="NCBIfam" id="NF010177">
    <property type="entry name" value="PRK13656.1"/>
    <property type="match status" value="1"/>
</dbReference>
<comment type="catalytic activity">
    <reaction evidence="9">
        <text>a 2,3-saturated acyl-[ACP] + NAD(+) = a (2E)-enoyl-[ACP] + NADH + H(+)</text>
        <dbReference type="Rhea" id="RHEA:10240"/>
        <dbReference type="Rhea" id="RHEA-COMP:9925"/>
        <dbReference type="Rhea" id="RHEA-COMP:9926"/>
        <dbReference type="ChEBI" id="CHEBI:15378"/>
        <dbReference type="ChEBI" id="CHEBI:57540"/>
        <dbReference type="ChEBI" id="CHEBI:57945"/>
        <dbReference type="ChEBI" id="CHEBI:78784"/>
        <dbReference type="ChEBI" id="CHEBI:78785"/>
        <dbReference type="EC" id="1.3.1.9"/>
    </reaction>
</comment>
<name>A0A8J2Z4J6_9GAMM</name>
<comment type="subunit">
    <text evidence="1 9">Monomer.</text>
</comment>
<dbReference type="NCBIfam" id="NF043048">
    <property type="entry name" value="EnoyACPredFabV"/>
    <property type="match status" value="1"/>
</dbReference>
<feature type="domain" description="Trans-2-enoyl-CoA reductase catalytic" evidence="11">
    <location>
        <begin position="82"/>
        <end position="318"/>
    </location>
</feature>
<sequence length="397" mass="43851">MIVKPEIMRGGLVKNPHPIGCKAVVEKQINYMKSLPKFSNKKRALIIGGSSGYGLASRIALAYGADADTISVSFEPGVNDKRLGSAGWWNNIWFKEQAEKDGLIAKNIIGDAFSDEVRQQTIDMIKKEFDGKIDILIYSLASPRRTDPKTGITHSSVLKSTVGEIAAPTLDLNKQIIVDGKMMAATKHDIDETIKVMGGEDWQLWIESLKEAGVLADGFKTTAYSYDGADGTDAIYKKGTIGAAKRHLEKTALTLNNELHDLQGEAFVTVAKALVTKASAFIPLFPLYGCALFKVMKELGTHENTIEQIDRFMRDMLYGNKRITDEVGRVRPDNLEMDDNTQILTNAIMSKMTSENFKEISDFAGFYQDFLELNGFNVAGVNYDASIDIDTLKSKQP</sequence>
<dbReference type="RefSeq" id="WP_117002522.1">
    <property type="nucleotide sequence ID" value="NZ_BMJS01000012.1"/>
</dbReference>
<dbReference type="SUPFAM" id="SSF51735">
    <property type="entry name" value="NAD(P)-binding Rossmann-fold domains"/>
    <property type="match status" value="1"/>
</dbReference>
<feature type="binding site" evidence="9">
    <location>
        <begin position="274"/>
        <end position="276"/>
    </location>
    <ligand>
        <name>NAD(+)</name>
        <dbReference type="ChEBI" id="CHEBI:57540"/>
    </ligand>
</feature>
<comment type="caution">
    <text evidence="13">The sequence shown here is derived from an EMBL/GenBank/DDBJ whole genome shotgun (WGS) entry which is preliminary data.</text>
</comment>
<dbReference type="GO" id="GO:0051287">
    <property type="term" value="F:NAD binding"/>
    <property type="evidence" value="ECO:0007669"/>
    <property type="project" value="UniProtKB-UniRule"/>
</dbReference>
<dbReference type="Pfam" id="PF12242">
    <property type="entry name" value="Eno-Rase_NADH_b"/>
    <property type="match status" value="1"/>
</dbReference>
<dbReference type="Proteomes" id="UP000636949">
    <property type="component" value="Unassembled WGS sequence"/>
</dbReference>
<evidence type="ECO:0000256" key="3">
    <source>
        <dbReference type="ARBA" id="ARBA00022832"/>
    </source>
</evidence>
<feature type="binding site" evidence="9">
    <location>
        <position position="226"/>
    </location>
    <ligand>
        <name>substrate</name>
    </ligand>
</feature>
<evidence type="ECO:0000313" key="14">
    <source>
        <dbReference type="Proteomes" id="UP000636949"/>
    </source>
</evidence>
<evidence type="ECO:0000256" key="6">
    <source>
        <dbReference type="ARBA" id="ARBA00023098"/>
    </source>
</evidence>
<evidence type="ECO:0000256" key="8">
    <source>
        <dbReference type="ARBA" id="ARBA00048302"/>
    </source>
</evidence>
<dbReference type="GO" id="GO:0004318">
    <property type="term" value="F:enoyl-[acyl-carrier-protein] reductase (NADH) activity"/>
    <property type="evidence" value="ECO:0007669"/>
    <property type="project" value="UniProtKB-UniRule"/>
</dbReference>
<dbReference type="InterPro" id="IPR050048">
    <property type="entry name" value="FabV-like_NADH_b"/>
</dbReference>
<dbReference type="InterPro" id="IPR024910">
    <property type="entry name" value="Enoyl-CoA_Rdtase_cat_dom"/>
</dbReference>
<keyword evidence="14" id="KW-1185">Reference proteome</keyword>
<feature type="binding site" evidence="9">
    <location>
        <begin position="48"/>
        <end position="53"/>
    </location>
    <ligand>
        <name>NAD(+)</name>
        <dbReference type="ChEBI" id="CHEBI:57540"/>
    </ligand>
</feature>
<evidence type="ECO:0000256" key="9">
    <source>
        <dbReference type="HAMAP-Rule" id="MF_01838"/>
    </source>
</evidence>
<comment type="similarity">
    <text evidence="9">Belongs to the TER reductase family.</text>
</comment>
<dbReference type="InterPro" id="IPR010758">
    <property type="entry name" value="Trans-2-enoyl-CoA_reductase"/>
</dbReference>
<proteinExistence type="inferred from homology"/>
<evidence type="ECO:0000259" key="12">
    <source>
        <dbReference type="Pfam" id="PF12242"/>
    </source>
</evidence>
<dbReference type="UniPathway" id="UPA00094"/>
<gene>
    <name evidence="9 13" type="primary">fabV</name>
    <name evidence="13" type="ORF">GCM10010995_13270</name>
</gene>
<keyword evidence="6 9" id="KW-0443">Lipid metabolism</keyword>
<dbReference type="Gene3D" id="3.40.50.720">
    <property type="entry name" value="NAD(P)-binding Rossmann-like Domain"/>
    <property type="match status" value="1"/>
</dbReference>
<organism evidence="13 14">
    <name type="scientific">Cysteiniphilum litorale</name>
    <dbReference type="NCBI Taxonomy" id="2056700"/>
    <lineage>
        <taxon>Bacteria</taxon>
        <taxon>Pseudomonadati</taxon>
        <taxon>Pseudomonadota</taxon>
        <taxon>Gammaproteobacteria</taxon>
        <taxon>Thiotrichales</taxon>
        <taxon>Fastidiosibacteraceae</taxon>
        <taxon>Cysteiniphilum</taxon>
    </lineage>
</organism>
<evidence type="ECO:0000259" key="11">
    <source>
        <dbReference type="Pfam" id="PF12241"/>
    </source>
</evidence>
<feature type="binding site" evidence="9">
    <location>
        <position position="245"/>
    </location>
    <ligand>
        <name>NAD(+)</name>
        <dbReference type="ChEBI" id="CHEBI:57540"/>
    </ligand>
</feature>
<feature type="active site" description="Proton donor" evidence="9">
    <location>
        <position position="236"/>
    </location>
</feature>
<dbReference type="PANTHER" id="PTHR37480:SF1">
    <property type="entry name" value="ENOYL-[ACYL-CARRIER-PROTEIN] REDUCTASE [NADH]"/>
    <property type="match status" value="1"/>
</dbReference>
<evidence type="ECO:0000313" key="13">
    <source>
        <dbReference type="EMBL" id="GGF97441.1"/>
    </source>
</evidence>
<evidence type="ECO:0000256" key="1">
    <source>
        <dbReference type="ARBA" id="ARBA00011245"/>
    </source>
</evidence>
<reference evidence="13" key="1">
    <citation type="journal article" date="2014" name="Int. J. Syst. Evol. Microbiol.">
        <title>Complete genome sequence of Corynebacterium casei LMG S-19264T (=DSM 44701T), isolated from a smear-ripened cheese.</title>
        <authorList>
            <consortium name="US DOE Joint Genome Institute (JGI-PGF)"/>
            <person name="Walter F."/>
            <person name="Albersmeier A."/>
            <person name="Kalinowski J."/>
            <person name="Ruckert C."/>
        </authorList>
    </citation>
    <scope>NUCLEOTIDE SEQUENCE</scope>
    <source>
        <strain evidence="13">CGMCC 1.15758</strain>
    </source>
</reference>
<dbReference type="PANTHER" id="PTHR37480">
    <property type="entry name" value="ENOYL-[ACYL-CARRIER-PROTEIN] REDUCTASE [NADH]"/>
    <property type="match status" value="1"/>
</dbReference>
<feature type="domain" description="Trans-2-enoyl-CoA reductase-like NAD(P)H binding" evidence="12">
    <location>
        <begin position="3"/>
        <end position="77"/>
    </location>
</feature>
<keyword evidence="2 9" id="KW-0444">Lipid biosynthesis</keyword>
<accession>A0A8J2Z4J6</accession>
<dbReference type="EC" id="1.3.1.9" evidence="9"/>
<dbReference type="AlphaFoldDB" id="A0A8J2Z4J6"/>
<keyword evidence="3 9" id="KW-0276">Fatty acid metabolism</keyword>